<dbReference type="GO" id="GO:0050518">
    <property type="term" value="F:2-C-methyl-D-erythritol 4-phosphate cytidylyltransferase activity"/>
    <property type="evidence" value="ECO:0007669"/>
    <property type="project" value="UniProtKB-EC"/>
</dbReference>
<dbReference type="HAMAP" id="MF_00107">
    <property type="entry name" value="IspF"/>
    <property type="match status" value="1"/>
</dbReference>
<feature type="site" description="Transition state stabilizer" evidence="14">
    <location>
        <position position="23"/>
    </location>
</feature>
<feature type="binding site" evidence="14">
    <location>
        <position position="365"/>
    </location>
    <ligand>
        <name>4-CDP-2-C-methyl-D-erythritol 2-phosphate</name>
        <dbReference type="ChEBI" id="CHEBI:57919"/>
    </ligand>
</feature>
<dbReference type="EMBL" id="JBHTCM010000004">
    <property type="protein sequence ID" value="MFC7332041.1"/>
    <property type="molecule type" value="Genomic_DNA"/>
</dbReference>
<feature type="site" description="Transition state stabilizer" evidence="14">
    <location>
        <position position="16"/>
    </location>
</feature>
<dbReference type="RefSeq" id="WP_377356196.1">
    <property type="nucleotide sequence ID" value="NZ_JBHTCM010000004.1"/>
</dbReference>
<evidence type="ECO:0000256" key="10">
    <source>
        <dbReference type="ARBA" id="ARBA00022723"/>
    </source>
</evidence>
<keyword evidence="11 14" id="KW-0414">Isoprene biosynthesis</keyword>
<dbReference type="NCBIfam" id="NF006899">
    <property type="entry name" value="PRK09382.1"/>
    <property type="match status" value="1"/>
</dbReference>
<dbReference type="PANTHER" id="PTHR43181">
    <property type="entry name" value="2-C-METHYL-D-ERYTHRITOL 2,4-CYCLODIPHOSPHATE SYNTHASE, CHLOROPLASTIC"/>
    <property type="match status" value="1"/>
</dbReference>
<feature type="site" description="Positions MEP for the nucleophilic attack" evidence="14">
    <location>
        <position position="152"/>
    </location>
</feature>
<feature type="site" description="Positions MEP for the nucleophilic attack" evidence="14">
    <location>
        <position position="206"/>
    </location>
</feature>
<proteinExistence type="inferred from homology"/>
<evidence type="ECO:0000256" key="12">
    <source>
        <dbReference type="ARBA" id="ARBA00023239"/>
    </source>
</evidence>
<feature type="binding site" evidence="14">
    <location>
        <position position="268"/>
    </location>
    <ligand>
        <name>a divalent metal cation</name>
        <dbReference type="ChEBI" id="CHEBI:60240"/>
    </ligand>
</feature>
<comment type="similarity">
    <text evidence="14">In the N-terminal section; belongs to the IspD/TarI cytidylyltransferase family. IspD subfamily.</text>
</comment>
<dbReference type="EC" id="2.7.7.60" evidence="14"/>
<comment type="pathway">
    <text evidence="4 14">Isoprenoid biosynthesis; isopentenyl diphosphate biosynthesis via DXP pathway; isopentenyl diphosphate from 1-deoxy-D-xylulose 5-phosphate: step 4/6.</text>
</comment>
<dbReference type="PANTHER" id="PTHR43181:SF1">
    <property type="entry name" value="2-C-METHYL-D-ERYTHRITOL 2,4-CYCLODIPHOSPHATE SYNTHASE, CHLOROPLASTIC"/>
    <property type="match status" value="1"/>
</dbReference>
<evidence type="ECO:0000256" key="3">
    <source>
        <dbReference type="ARBA" id="ARBA00001968"/>
    </source>
</evidence>
<sequence length="392" mass="41430">MPACIALIVAAGRGERFGSDIPKQYLPLAGKTVLRHAVEAFLRHPGVTGVRVVINPEHRDLYDAAVVGLGLPEPIRGGASRQQSVLNGLEALAEEKPDLVLVHDGARPLVDAGTIDRVIAALAEHPAAVAATRLADTLKRERDGRVSTTVDRTGLWRARTPQGFRYHDIVGAHREAGGLDLTDDAAVAERAGLAVALVPSNPDNLKVTHADDLARAERLIYAGLSDIRTGSGYDVHKFHPGDHVTLCGVRVPHDQALEGHSDADVGLHALTDALLGALAAGDIGQHFPPTDPRWKGADSAVFLRHAAEMVRERGGVIAHVDVTLICERPKVGPHRPAMQARMAELLGIAADRVSVKATTTEGLGFTGRREGIAALATATVRLPMPGLPTAGT</sequence>
<dbReference type="PROSITE" id="PS01295">
    <property type="entry name" value="ISPD"/>
    <property type="match status" value="1"/>
</dbReference>
<feature type="region of interest" description="2-C-methyl-D-erythritol 2,4-cyclodiphosphate synthase" evidence="14">
    <location>
        <begin position="228"/>
        <end position="392"/>
    </location>
</feature>
<dbReference type="InterPro" id="IPR020555">
    <property type="entry name" value="MECDP_synthase_CS"/>
</dbReference>
<comment type="similarity">
    <text evidence="6">Belongs to the IspF family.</text>
</comment>
<dbReference type="GO" id="GO:0008685">
    <property type="term" value="F:2-C-methyl-D-erythritol 2,4-cyclodiphosphate synthase activity"/>
    <property type="evidence" value="ECO:0007669"/>
    <property type="project" value="UniProtKB-EC"/>
</dbReference>
<feature type="domain" description="2-C-methyl-D-erythritol 2,4-cyclodiphosphate synthase" evidence="15">
    <location>
        <begin position="227"/>
        <end position="380"/>
    </location>
</feature>
<dbReference type="Gene3D" id="3.30.1330.50">
    <property type="entry name" value="2-C-methyl-D-erythritol 2,4-cyclodiphosphate synthase"/>
    <property type="match status" value="1"/>
</dbReference>
<keyword evidence="8 14" id="KW-0808">Transferase</keyword>
<feature type="binding site" evidence="14">
    <location>
        <position position="368"/>
    </location>
    <ligand>
        <name>4-CDP-2-C-methyl-D-erythritol 2-phosphate</name>
        <dbReference type="ChEBI" id="CHEBI:57919"/>
    </ligand>
</feature>
<dbReference type="NCBIfam" id="TIGR00453">
    <property type="entry name" value="ispD"/>
    <property type="match status" value="1"/>
</dbReference>
<feature type="binding site" evidence="14">
    <location>
        <position position="234"/>
    </location>
    <ligand>
        <name>a divalent metal cation</name>
        <dbReference type="ChEBI" id="CHEBI:60240"/>
    </ligand>
</feature>
<evidence type="ECO:0000256" key="7">
    <source>
        <dbReference type="ARBA" id="ARBA00009789"/>
    </source>
</evidence>
<feature type="binding site" evidence="14">
    <location>
        <begin position="282"/>
        <end position="284"/>
    </location>
    <ligand>
        <name>4-CDP-2-C-methyl-D-erythritol 2-phosphate</name>
        <dbReference type="ChEBI" id="CHEBI:57919"/>
    </ligand>
</feature>
<comment type="caution">
    <text evidence="16">The sequence shown here is derived from an EMBL/GenBank/DDBJ whole genome shotgun (WGS) entry which is preliminary data.</text>
</comment>
<keyword evidence="9 14" id="KW-0548">Nucleotidyltransferase</keyword>
<dbReference type="Pfam" id="PF01128">
    <property type="entry name" value="IspD"/>
    <property type="match status" value="1"/>
</dbReference>
<dbReference type="InterPro" id="IPR001228">
    <property type="entry name" value="IspD"/>
</dbReference>
<feature type="binding site" evidence="14">
    <location>
        <begin position="234"/>
        <end position="236"/>
    </location>
    <ligand>
        <name>4-CDP-2-C-methyl-D-erythritol 2-phosphate</name>
        <dbReference type="ChEBI" id="CHEBI:57919"/>
    </ligand>
</feature>
<evidence type="ECO:0000313" key="16">
    <source>
        <dbReference type="EMBL" id="MFC7332041.1"/>
    </source>
</evidence>
<organism evidence="16 17">
    <name type="scientific">Rhodocista pekingensis</name>
    <dbReference type="NCBI Taxonomy" id="201185"/>
    <lineage>
        <taxon>Bacteria</taxon>
        <taxon>Pseudomonadati</taxon>
        <taxon>Pseudomonadota</taxon>
        <taxon>Alphaproteobacteria</taxon>
        <taxon>Rhodospirillales</taxon>
        <taxon>Azospirillaceae</taxon>
        <taxon>Rhodocista</taxon>
    </lineage>
</organism>
<dbReference type="InterPro" id="IPR026596">
    <property type="entry name" value="IspD/F"/>
</dbReference>
<dbReference type="Gene3D" id="3.90.550.10">
    <property type="entry name" value="Spore Coat Polysaccharide Biosynthesis Protein SpsA, Chain A"/>
    <property type="match status" value="1"/>
</dbReference>
<dbReference type="InterPro" id="IPR036571">
    <property type="entry name" value="MECDP_synthase_sf"/>
</dbReference>
<evidence type="ECO:0000313" key="17">
    <source>
        <dbReference type="Proteomes" id="UP001596456"/>
    </source>
</evidence>
<comment type="similarity">
    <text evidence="14">In the C-terminal section; belongs to the IspF family.</text>
</comment>
<feature type="site" description="Transition state stabilizer" evidence="14">
    <location>
        <position position="260"/>
    </location>
</feature>
<gene>
    <name evidence="14" type="primary">ispDF</name>
    <name evidence="16" type="ORF">ACFQPS_02610</name>
</gene>
<comment type="cofactor">
    <cofactor evidence="3 14">
        <name>a divalent metal cation</name>
        <dbReference type="ChEBI" id="CHEBI:60240"/>
    </cofactor>
</comment>
<evidence type="ECO:0000256" key="1">
    <source>
        <dbReference type="ARBA" id="ARBA00000200"/>
    </source>
</evidence>
<dbReference type="HAMAP" id="MF_01520">
    <property type="entry name" value="IspDF"/>
    <property type="match status" value="1"/>
</dbReference>
<dbReference type="InterPro" id="IPR018294">
    <property type="entry name" value="ISPD_synthase_CS"/>
</dbReference>
<keyword evidence="13 14" id="KW-0511">Multifunctional enzyme</keyword>
<dbReference type="CDD" id="cd00554">
    <property type="entry name" value="MECDP_synthase"/>
    <property type="match status" value="1"/>
</dbReference>
<keyword evidence="17" id="KW-1185">Reference proteome</keyword>
<feature type="site" description="Transition state stabilizer" evidence="14">
    <location>
        <position position="359"/>
    </location>
</feature>
<dbReference type="InterPro" id="IPR003526">
    <property type="entry name" value="MECDP_synthase"/>
</dbReference>
<dbReference type="SUPFAM" id="SSF69765">
    <property type="entry name" value="IpsF-like"/>
    <property type="match status" value="1"/>
</dbReference>
<evidence type="ECO:0000256" key="4">
    <source>
        <dbReference type="ARBA" id="ARBA00004709"/>
    </source>
</evidence>
<evidence type="ECO:0000256" key="8">
    <source>
        <dbReference type="ARBA" id="ARBA00022679"/>
    </source>
</evidence>
<feature type="binding site" evidence="14">
    <location>
        <begin position="358"/>
        <end position="361"/>
    </location>
    <ligand>
        <name>4-CDP-2-C-methyl-D-erythritol 2-phosphate</name>
        <dbReference type="ChEBI" id="CHEBI:57919"/>
    </ligand>
</feature>
<keyword evidence="10 14" id="KW-0479">Metal-binding</keyword>
<evidence type="ECO:0000256" key="9">
    <source>
        <dbReference type="ARBA" id="ARBA00022695"/>
    </source>
</evidence>
<dbReference type="SUPFAM" id="SSF53448">
    <property type="entry name" value="Nucleotide-diphospho-sugar transferases"/>
    <property type="match status" value="1"/>
</dbReference>
<dbReference type="PROSITE" id="PS01350">
    <property type="entry name" value="ISPF"/>
    <property type="match status" value="1"/>
</dbReference>
<evidence type="ECO:0000256" key="2">
    <source>
        <dbReference type="ARBA" id="ARBA00001282"/>
    </source>
</evidence>
<feature type="region of interest" description="2-C-methyl-D-erythritol 4-phosphate cytidylyltransferase" evidence="14">
    <location>
        <begin position="1"/>
        <end position="227"/>
    </location>
</feature>
<dbReference type="Pfam" id="PF02542">
    <property type="entry name" value="YgbB"/>
    <property type="match status" value="1"/>
</dbReference>
<comment type="caution">
    <text evidence="14">Lacks conserved residue(s) required for the propagation of feature annotation.</text>
</comment>
<comment type="similarity">
    <text evidence="7">Belongs to the IspD/TarI cytidylyltransferase family. IspD subfamily.</text>
</comment>
<dbReference type="Proteomes" id="UP001596456">
    <property type="component" value="Unassembled WGS sequence"/>
</dbReference>
<comment type="catalytic activity">
    <reaction evidence="1 14">
        <text>4-CDP-2-C-methyl-D-erythritol 2-phosphate = 2-C-methyl-D-erythritol 2,4-cyclic diphosphate + CMP</text>
        <dbReference type="Rhea" id="RHEA:23864"/>
        <dbReference type="ChEBI" id="CHEBI:57919"/>
        <dbReference type="ChEBI" id="CHEBI:58483"/>
        <dbReference type="ChEBI" id="CHEBI:60377"/>
        <dbReference type="EC" id="4.6.1.12"/>
    </reaction>
</comment>
<evidence type="ECO:0000256" key="5">
    <source>
        <dbReference type="ARBA" id="ARBA00004787"/>
    </source>
</evidence>
<feature type="binding site" evidence="14">
    <location>
        <begin position="260"/>
        <end position="261"/>
    </location>
    <ligand>
        <name>4-CDP-2-C-methyl-D-erythritol 2-phosphate</name>
        <dbReference type="ChEBI" id="CHEBI:57919"/>
    </ligand>
</feature>
<dbReference type="NCBIfam" id="TIGR00151">
    <property type="entry name" value="ispF"/>
    <property type="match status" value="1"/>
</dbReference>
<comment type="pathway">
    <text evidence="5 14">Isoprenoid biosynthesis; isopentenyl diphosphate biosynthesis via DXP pathway; isopentenyl diphosphate from 1-deoxy-D-xylulose 5-phosphate: step 2/6.</text>
</comment>
<comment type="catalytic activity">
    <reaction evidence="2 14">
        <text>2-C-methyl-D-erythritol 4-phosphate + CTP + H(+) = 4-CDP-2-C-methyl-D-erythritol + diphosphate</text>
        <dbReference type="Rhea" id="RHEA:13429"/>
        <dbReference type="ChEBI" id="CHEBI:15378"/>
        <dbReference type="ChEBI" id="CHEBI:33019"/>
        <dbReference type="ChEBI" id="CHEBI:37563"/>
        <dbReference type="ChEBI" id="CHEBI:57823"/>
        <dbReference type="ChEBI" id="CHEBI:58262"/>
        <dbReference type="EC" id="2.7.7.60"/>
    </reaction>
</comment>
<dbReference type="CDD" id="cd02516">
    <property type="entry name" value="CDP-ME_synthetase"/>
    <property type="match status" value="1"/>
</dbReference>
<feature type="binding site" evidence="14">
    <location>
        <position position="236"/>
    </location>
    <ligand>
        <name>a divalent metal cation</name>
        <dbReference type="ChEBI" id="CHEBI:60240"/>
    </ligand>
</feature>
<dbReference type="EC" id="4.6.1.12" evidence="14"/>
<accession>A0ABW2KPW2</accession>
<reference evidence="17" key="1">
    <citation type="journal article" date="2019" name="Int. J. Syst. Evol. Microbiol.">
        <title>The Global Catalogue of Microorganisms (GCM) 10K type strain sequencing project: providing services to taxonomists for standard genome sequencing and annotation.</title>
        <authorList>
            <consortium name="The Broad Institute Genomics Platform"/>
            <consortium name="The Broad Institute Genome Sequencing Center for Infectious Disease"/>
            <person name="Wu L."/>
            <person name="Ma J."/>
        </authorList>
    </citation>
    <scope>NUCLEOTIDE SEQUENCE [LARGE SCALE GENOMIC DNA]</scope>
    <source>
        <strain evidence="17">CGMCC 1.16275</strain>
    </source>
</reference>
<protein>
    <recommendedName>
        <fullName evidence="14">Bifunctional enzyme IspD/IspF</fullName>
    </recommendedName>
    <domain>
        <recommendedName>
            <fullName evidence="14">2-C-methyl-D-erythritol 4-phosphate cytidylyltransferase</fullName>
            <ecNumber evidence="14">2.7.7.60</ecNumber>
        </recommendedName>
        <alternativeName>
            <fullName evidence="14">4-diphosphocytidyl-2C-methyl-D-erythritol synthase</fullName>
        </alternativeName>
        <alternativeName>
            <fullName evidence="14">MEP cytidylyltransferase</fullName>
            <shortName evidence="14">MCT</shortName>
        </alternativeName>
    </domain>
    <domain>
        <recommendedName>
            <fullName evidence="14">2-C-methyl-D-erythritol 2,4-cyclodiphosphate synthase</fullName>
            <shortName evidence="14">MECDP-synthase</shortName>
            <shortName evidence="14">MECPP-synthase</shortName>
            <shortName evidence="14">MECPS</shortName>
            <ecNumber evidence="14">4.6.1.12</ecNumber>
        </recommendedName>
    </domain>
</protein>
<keyword evidence="12 14" id="KW-0456">Lyase</keyword>
<dbReference type="InterPro" id="IPR029044">
    <property type="entry name" value="Nucleotide-diphossugar_trans"/>
</dbReference>
<evidence type="ECO:0000256" key="14">
    <source>
        <dbReference type="HAMAP-Rule" id="MF_01520"/>
    </source>
</evidence>
<comment type="function">
    <text evidence="14">Bifunctional enzyme that catalyzes the formation of 4-diphosphocytidyl-2-C-methyl-D-erythritol from CTP and 2-C-methyl-D-erythritol 4-phosphate (MEP) (IspD), and catalyzes the conversion of 4-diphosphocytidyl-2-C-methyl-D-erythritol 2-phosphate (CDP-ME2P) to 2-C-methyl-D-erythritol 2,4-cyclodiphosphate (ME-CPP) with a corresponding release of cytidine 5-monophosphate (CMP) (IspF).</text>
</comment>
<dbReference type="HAMAP" id="MF_00108">
    <property type="entry name" value="IspD"/>
    <property type="match status" value="1"/>
</dbReference>
<evidence type="ECO:0000256" key="6">
    <source>
        <dbReference type="ARBA" id="ARBA00008480"/>
    </source>
</evidence>
<name>A0ABW2KPW2_9PROT</name>
<dbReference type="InterPro" id="IPR034683">
    <property type="entry name" value="IspD/TarI"/>
</dbReference>
<evidence type="ECO:0000259" key="15">
    <source>
        <dbReference type="Pfam" id="PF02542"/>
    </source>
</evidence>
<evidence type="ECO:0000256" key="11">
    <source>
        <dbReference type="ARBA" id="ARBA00023229"/>
    </source>
</evidence>
<evidence type="ECO:0000256" key="13">
    <source>
        <dbReference type="ARBA" id="ARBA00023268"/>
    </source>
</evidence>